<feature type="compositionally biased region" description="Gly residues" evidence="1">
    <location>
        <begin position="58"/>
        <end position="68"/>
    </location>
</feature>
<organism evidence="2 3">
    <name type="scientific">Thalassiosira oceanica</name>
    <name type="common">Marine diatom</name>
    <dbReference type="NCBI Taxonomy" id="159749"/>
    <lineage>
        <taxon>Eukaryota</taxon>
        <taxon>Sar</taxon>
        <taxon>Stramenopiles</taxon>
        <taxon>Ochrophyta</taxon>
        <taxon>Bacillariophyta</taxon>
        <taxon>Coscinodiscophyceae</taxon>
        <taxon>Thalassiosirophycidae</taxon>
        <taxon>Thalassiosirales</taxon>
        <taxon>Thalassiosiraceae</taxon>
        <taxon>Thalassiosira</taxon>
    </lineage>
</organism>
<evidence type="ECO:0000256" key="1">
    <source>
        <dbReference type="SAM" id="MobiDB-lite"/>
    </source>
</evidence>
<accession>K0RKP2</accession>
<dbReference type="Proteomes" id="UP000266841">
    <property type="component" value="Unassembled WGS sequence"/>
</dbReference>
<proteinExistence type="predicted"/>
<feature type="compositionally biased region" description="Low complexity" evidence="1">
    <location>
        <begin position="12"/>
        <end position="24"/>
    </location>
</feature>
<feature type="region of interest" description="Disordered" evidence="1">
    <location>
        <begin position="1"/>
        <end position="28"/>
    </location>
</feature>
<evidence type="ECO:0000313" key="3">
    <source>
        <dbReference type="Proteomes" id="UP000266841"/>
    </source>
</evidence>
<name>K0RKP2_THAOC</name>
<keyword evidence="3" id="KW-1185">Reference proteome</keyword>
<dbReference type="AlphaFoldDB" id="K0RKP2"/>
<gene>
    <name evidence="2" type="ORF">THAOC_26097</name>
</gene>
<evidence type="ECO:0000313" key="2">
    <source>
        <dbReference type="EMBL" id="EJK54293.1"/>
    </source>
</evidence>
<protein>
    <submittedName>
        <fullName evidence="2">Uncharacterized protein</fullName>
    </submittedName>
</protein>
<feature type="compositionally biased region" description="Basic and acidic residues" evidence="1">
    <location>
        <begin position="1"/>
        <end position="11"/>
    </location>
</feature>
<comment type="caution">
    <text evidence="2">The sequence shown here is derived from an EMBL/GenBank/DDBJ whole genome shotgun (WGS) entry which is preliminary data.</text>
</comment>
<sequence>METVDMTRLDDTFGTDAAADGTEANNVSGDTEAAVDGAAAGPVAAVLAGARDLPPSSKGGGGRDGGGDVVDCTAVADGGGLDPFP</sequence>
<feature type="region of interest" description="Disordered" evidence="1">
    <location>
        <begin position="50"/>
        <end position="85"/>
    </location>
</feature>
<reference evidence="2 3" key="1">
    <citation type="journal article" date="2012" name="Genome Biol.">
        <title>Genome and low-iron response of an oceanic diatom adapted to chronic iron limitation.</title>
        <authorList>
            <person name="Lommer M."/>
            <person name="Specht M."/>
            <person name="Roy A.S."/>
            <person name="Kraemer L."/>
            <person name="Andreson R."/>
            <person name="Gutowska M.A."/>
            <person name="Wolf J."/>
            <person name="Bergner S.V."/>
            <person name="Schilhabel M.B."/>
            <person name="Klostermeier U.C."/>
            <person name="Beiko R.G."/>
            <person name="Rosenstiel P."/>
            <person name="Hippler M."/>
            <person name="Laroche J."/>
        </authorList>
    </citation>
    <scope>NUCLEOTIDE SEQUENCE [LARGE SCALE GENOMIC DNA]</scope>
    <source>
        <strain evidence="2 3">CCMP1005</strain>
    </source>
</reference>
<feature type="non-terminal residue" evidence="2">
    <location>
        <position position="85"/>
    </location>
</feature>
<dbReference type="EMBL" id="AGNL01036048">
    <property type="protein sequence ID" value="EJK54293.1"/>
    <property type="molecule type" value="Genomic_DNA"/>
</dbReference>